<accession>A0A2S5AF38</accession>
<protein>
    <recommendedName>
        <fullName evidence="5">CBM6 domain-containing protein</fullName>
    </recommendedName>
</protein>
<dbReference type="Pfam" id="PF18998">
    <property type="entry name" value="Flg_new_2"/>
    <property type="match status" value="1"/>
</dbReference>
<gene>
    <name evidence="6" type="ORF">C3L50_01190</name>
</gene>
<dbReference type="InterPro" id="IPR044060">
    <property type="entry name" value="Bacterial_rp_domain"/>
</dbReference>
<dbReference type="SUPFAM" id="SSF49785">
    <property type="entry name" value="Galactose-binding domain-like"/>
    <property type="match status" value="1"/>
</dbReference>
<dbReference type="GO" id="GO:0046872">
    <property type="term" value="F:metal ion binding"/>
    <property type="evidence" value="ECO:0007669"/>
    <property type="project" value="UniProtKB-KW"/>
</dbReference>
<name>A0A2S5AF38_9FLAO</name>
<feature type="region of interest" description="Disordered" evidence="4">
    <location>
        <begin position="990"/>
        <end position="1009"/>
    </location>
</feature>
<proteinExistence type="predicted"/>
<dbReference type="CDD" id="cd04084">
    <property type="entry name" value="CBM6_xylanase-like"/>
    <property type="match status" value="1"/>
</dbReference>
<dbReference type="InterPro" id="IPR005084">
    <property type="entry name" value="CBM6"/>
</dbReference>
<keyword evidence="7" id="KW-1185">Reference proteome</keyword>
<dbReference type="PANTHER" id="PTHR42970">
    <property type="entry name" value="PECTATE LYASE C-RELATED"/>
    <property type="match status" value="1"/>
</dbReference>
<evidence type="ECO:0000256" key="1">
    <source>
        <dbReference type="ARBA" id="ARBA00022723"/>
    </source>
</evidence>
<dbReference type="GO" id="GO:0030246">
    <property type="term" value="F:carbohydrate binding"/>
    <property type="evidence" value="ECO:0007669"/>
    <property type="project" value="InterPro"/>
</dbReference>
<sequence length="1144" mass="122250">MSILEQKNNQNQIKMKKQLLMCLLLTIFSVKGFTQSIHRFEAENYDSFNGVSIETNAALSGGKNIGSAKNGYWIKFNGIQFTELDTRFDVAAASRTQTGSPTVGSLAGTIEFRIDAVAGTLIGTANINATSTANWTTYQVVSAAITQTTGTHDLYLVFKPVAGNTYVGNVDYFEKITNTANATIYNLATNVSPASSGNITSSLAGNQFVGGTQITLTANPNFGYKFSRWVDGNGNPVSTTNPAVFTITSNLTYVAEFVAANTPAISYINSIDGLGIAGLTPTVYTEGTAVTLPIPTLTNYVFYGWSTSDTVPNTIKKIETTAIGNQVFYAFLGTVGNNQPIESPAPGFDSVFLALENKSWDNPNNFNPATLPIAGNIVSCKVEIETTANVFAGDLIFSGAGTLRLRGSHKATGILMFKEDTRIYYFTSGAGMTLDAPIIVSGNLKCEMISSIADKTVMTLNGPISGSGKITPLNIGQGSIVNTGVLLLKGDNSEFTGTWDLAQKSTKFLGVDYPTVIEGNVANAFGSGTINVDQGNSVVFSHERAAGAELKLNLAGNSKAVLNIVMNVQKLTINGVVFGIGTYNKTTHPEFFDGNGSIEVKADYNGGSGAVVPAFPGAEGHGKYVTGGRGGKLIYVTNLNDSGVGSLRDAINQTGPRIVAFKVSGTIILQSELGITDNITIAGQSAPGGGITLRGYNVKVRGNNVIIRYLRFRMGDENGVEDDALGGRFLKDIIIDHCSVSWSTDECASFYENKNFTMQWCIISESLTNSVHFKGSHGYGGIWGGLKASFHHNLLAHHSSRNPRLGEYGGRTIPLEGLLDIRNNVIYNWGYNSCYGGDAMNVNMVNNFWKPGPGTSNSTKERILSTGRNLDSTSPMFGIWGKLFIDGNYVNGSTRATQDNWTYGVYNQFHGSQLPVSEADKAAMKLNAPHNPGEITTHSATNAYDLVLENAGASLYRDAVDKRAVDDTRSGTATIMNGGNGSTNGYIDTPSAAGGWPDLPSEAAPDDTDGDGMPNAWETEKGLNPNNPIDGNLKTLDALYTNVEVYLNNIVKNITDNQNGTLAVTEFSNKSNLFYAYPTVGKNRITLKSIEDNDMVSIISAAGLVVKQVQVTSLETDITISDLSDGIYVIKSQKTGMTTRIIVK</sequence>
<evidence type="ECO:0000313" key="6">
    <source>
        <dbReference type="EMBL" id="POY41168.1"/>
    </source>
</evidence>
<reference evidence="6 7" key="1">
    <citation type="submission" date="2018-01" db="EMBL/GenBank/DDBJ databases">
        <authorList>
            <person name="Gaut B.S."/>
            <person name="Morton B.R."/>
            <person name="Clegg M.T."/>
            <person name="Duvall M.R."/>
        </authorList>
    </citation>
    <scope>NUCLEOTIDE SEQUENCE [LARGE SCALE GENOMIC DNA]</scope>
    <source>
        <strain evidence="6 7">HR-AY</strain>
    </source>
</reference>
<evidence type="ECO:0000259" key="5">
    <source>
        <dbReference type="PROSITE" id="PS51175"/>
    </source>
</evidence>
<comment type="caution">
    <text evidence="6">The sequence shown here is derived from an EMBL/GenBank/DDBJ whole genome shotgun (WGS) entry which is preliminary data.</text>
</comment>
<dbReference type="Proteomes" id="UP000237310">
    <property type="component" value="Unassembled WGS sequence"/>
</dbReference>
<keyword evidence="3" id="KW-0325">Glycoprotein</keyword>
<keyword evidence="2" id="KW-0732">Signal</keyword>
<dbReference type="PANTHER" id="PTHR42970:SF1">
    <property type="entry name" value="PECTATE LYASE C-RELATED"/>
    <property type="match status" value="1"/>
</dbReference>
<evidence type="ECO:0000256" key="4">
    <source>
        <dbReference type="SAM" id="MobiDB-lite"/>
    </source>
</evidence>
<feature type="domain" description="CBM6" evidence="5">
    <location>
        <begin position="38"/>
        <end position="176"/>
    </location>
</feature>
<dbReference type="InterPro" id="IPR052063">
    <property type="entry name" value="Polysaccharide_Lyase_1"/>
</dbReference>
<dbReference type="EMBL" id="PQVG01000001">
    <property type="protein sequence ID" value="POY41168.1"/>
    <property type="molecule type" value="Genomic_DNA"/>
</dbReference>
<dbReference type="InterPro" id="IPR008979">
    <property type="entry name" value="Galactose-bd-like_sf"/>
</dbReference>
<evidence type="ECO:0000313" key="7">
    <source>
        <dbReference type="Proteomes" id="UP000237310"/>
    </source>
</evidence>
<dbReference type="Pfam" id="PF03422">
    <property type="entry name" value="CBM_6"/>
    <property type="match status" value="1"/>
</dbReference>
<dbReference type="SUPFAM" id="SSF51126">
    <property type="entry name" value="Pectin lyase-like"/>
    <property type="match status" value="1"/>
</dbReference>
<dbReference type="PROSITE" id="PS51175">
    <property type="entry name" value="CBM6"/>
    <property type="match status" value="1"/>
</dbReference>
<dbReference type="Gene3D" id="2.160.20.10">
    <property type="entry name" value="Single-stranded right-handed beta-helix, Pectin lyase-like"/>
    <property type="match status" value="1"/>
</dbReference>
<evidence type="ECO:0000256" key="3">
    <source>
        <dbReference type="ARBA" id="ARBA00023180"/>
    </source>
</evidence>
<evidence type="ECO:0000256" key="2">
    <source>
        <dbReference type="ARBA" id="ARBA00022729"/>
    </source>
</evidence>
<dbReference type="SMART" id="SM00606">
    <property type="entry name" value="CBD_IV"/>
    <property type="match status" value="1"/>
</dbReference>
<dbReference type="InterPro" id="IPR012334">
    <property type="entry name" value="Pectin_lyas_fold"/>
</dbReference>
<organism evidence="6 7">
    <name type="scientific">Flavobacterium alvei</name>
    <dbReference type="NCBI Taxonomy" id="2080416"/>
    <lineage>
        <taxon>Bacteria</taxon>
        <taxon>Pseudomonadati</taxon>
        <taxon>Bacteroidota</taxon>
        <taxon>Flavobacteriia</taxon>
        <taxon>Flavobacteriales</taxon>
        <taxon>Flavobacteriaceae</taxon>
        <taxon>Flavobacterium</taxon>
    </lineage>
</organism>
<keyword evidence="1" id="KW-0479">Metal-binding</keyword>
<dbReference type="InterPro" id="IPR011050">
    <property type="entry name" value="Pectin_lyase_fold/virulence"/>
</dbReference>
<dbReference type="InterPro" id="IPR006584">
    <property type="entry name" value="Cellulose-bd_IV"/>
</dbReference>
<dbReference type="AlphaFoldDB" id="A0A2S5AF38"/>
<dbReference type="Gene3D" id="2.60.120.260">
    <property type="entry name" value="Galactose-binding domain-like"/>
    <property type="match status" value="1"/>
</dbReference>